<dbReference type="Gene3D" id="2.40.30.10">
    <property type="entry name" value="Translation factors"/>
    <property type="match status" value="1"/>
</dbReference>
<feature type="domain" description="FAD-binding FR-type" evidence="17">
    <location>
        <begin position="679"/>
        <end position="901"/>
    </location>
</feature>
<keyword evidence="10" id="KW-0274">FAD</keyword>
<dbReference type="InterPro" id="IPR001433">
    <property type="entry name" value="OxRdtase_FAD/NAD-bd"/>
</dbReference>
<dbReference type="Proteomes" id="UP000663888">
    <property type="component" value="Unassembled WGS sequence"/>
</dbReference>
<dbReference type="PIRSF" id="PIRSF000209">
    <property type="entry name" value="Bifunctional_P450_P450R"/>
    <property type="match status" value="1"/>
</dbReference>
<dbReference type="SUPFAM" id="SSF52218">
    <property type="entry name" value="Flavoproteins"/>
    <property type="match status" value="1"/>
</dbReference>
<dbReference type="CDD" id="cd11068">
    <property type="entry name" value="CYP120A1"/>
    <property type="match status" value="1"/>
</dbReference>
<keyword evidence="8" id="KW-0288">FMN</keyword>
<reference evidence="18" key="1">
    <citation type="submission" date="2021-01" db="EMBL/GenBank/DDBJ databases">
        <authorList>
            <person name="Kaushik A."/>
        </authorList>
    </citation>
    <scope>NUCLEOTIDE SEQUENCE</scope>
    <source>
        <strain evidence="18">AG4-R118</strain>
    </source>
</reference>
<evidence type="ECO:0000259" key="17">
    <source>
        <dbReference type="PROSITE" id="PS51384"/>
    </source>
</evidence>
<dbReference type="Pfam" id="PF00667">
    <property type="entry name" value="FAD_binding_1"/>
    <property type="match status" value="1"/>
</dbReference>
<comment type="cofactor">
    <cofactor evidence="3">
        <name>FAD</name>
        <dbReference type="ChEBI" id="CHEBI:57692"/>
    </cofactor>
</comment>
<proteinExistence type="inferred from homology"/>
<name>A0A8H3BXW5_9AGAM</name>
<evidence type="ECO:0000256" key="6">
    <source>
        <dbReference type="ARBA" id="ARBA00022617"/>
    </source>
</evidence>
<evidence type="ECO:0000256" key="13">
    <source>
        <dbReference type="ARBA" id="ARBA00023004"/>
    </source>
</evidence>
<evidence type="ECO:0000256" key="1">
    <source>
        <dbReference type="ARBA" id="ARBA00001917"/>
    </source>
</evidence>
<keyword evidence="9 15" id="KW-0479">Metal-binding</keyword>
<keyword evidence="12" id="KW-0560">Oxidoreductase</keyword>
<gene>
    <name evidence="18" type="ORF">RDB_LOCUS104133</name>
</gene>
<dbReference type="SUPFAM" id="SSF63380">
    <property type="entry name" value="Riboflavin synthase domain-like"/>
    <property type="match status" value="1"/>
</dbReference>
<dbReference type="InterPro" id="IPR002401">
    <property type="entry name" value="Cyt_P450_E_grp-I"/>
</dbReference>
<feature type="domain" description="Flavodoxin-like" evidence="16">
    <location>
        <begin position="498"/>
        <end position="641"/>
    </location>
</feature>
<comment type="cofactor">
    <cofactor evidence="1">
        <name>FMN</name>
        <dbReference type="ChEBI" id="CHEBI:58210"/>
    </cofactor>
</comment>
<organism evidence="18 19">
    <name type="scientific">Rhizoctonia solani</name>
    <dbReference type="NCBI Taxonomy" id="456999"/>
    <lineage>
        <taxon>Eukaryota</taxon>
        <taxon>Fungi</taxon>
        <taxon>Dikarya</taxon>
        <taxon>Basidiomycota</taxon>
        <taxon>Agaricomycotina</taxon>
        <taxon>Agaricomycetes</taxon>
        <taxon>Cantharellales</taxon>
        <taxon>Ceratobasidiaceae</taxon>
        <taxon>Rhizoctonia</taxon>
    </lineage>
</organism>
<dbReference type="AlphaFoldDB" id="A0A8H3BXW5"/>
<sequence>MTTPIPHPPGLPIIGNLTSIDADVPTNSLRLLAKQYGEIYRLRVFDDRFVCIGSVALAQEVLDEKRFHKVIDDVLKDIRIIGGDGLFTAYNDEPNWAIAHRILMPAFGPLSIKGMFDDMVDVVSQLVLKWERFGPRHEIDPTEDFSKLAFDTIALCTFDYRLNSFYSEGEPPFVKAMMDFLIECNMRTRKLDFIKKLPLKSNIKFKADAEVMNEVQESGRILARQIVQDRKQNPTDKKDLLNAMLNGRDPQTGKSLSDENIQYQMLTFLIAGHETTSGMLSFAMMHILKHPEVYAKIRQEVDTVLGKDRIKFEQLNKLTYISAVLKETLRVTPSIGEFIVTCDEDQVVGDGKYLIKKGTVVVVMAHTIGRDPAVWGDDAEEFKPERMLDGKFEALPPKAWIPFGSGTRACIGRPFSWQEALIALATIFQKFDFVSVDPKYSLQIKQTITLKPKGLKFRAIPRKDAPSFSVIAPKSPSISESESTAVAVNGGTEKGIPLHVLYGSNSGSCEGFAQTIASKAAGKGFRANIDTLDSATNNIPTDGPVVIVTASFEGMGEPADNAGHFVKALKFSENVKDLDSLSFAVFGAGNHDWAQTYQRVPRLIDATLEKKGAKRLLGLGEGDAGGNSFLESFNEWEEDLWEVLAKEYNIKTKGSSALPKIDLQLVGTPTDRAAILRQPDSRLGLVVENKLLTAPGAPDKRHIEFELPDGMTYQAGDYLAILPLNPPEYVRRVLARFSMSPEQEIMLNASGPTTLPTGRPVGVSEVLSGFVEIGQVVTKRNISTLLEYTSDPTTRSNLESILNNYNLKEGNPQASMLDLLEKYPNINLPFSVFLASLPTMRLRQYSISSSPLWNPTRVTLTFGVISHGQFLGVASNYLANLRGGDRIQMVVRPSAKAFHPPSDPSVPMVLFAAGSGMAPFRGFLQERAMQAQAGRQVAKSTLFFGCRMPDEDYLYADNELAEWSKLGVVELRPAFSRAPERSEGNKYVQHRIWADRTLVRQYFDKGAKFYTCGGSQIAIGIRETFIRIIGEHFGKEQAEDIFKRIQSERYATDVFG</sequence>
<dbReference type="PANTHER" id="PTHR19384:SF127">
    <property type="entry name" value="BIFUNCTIONAL CYTOCHROME P450_NADPH--P450 REDUCTASE"/>
    <property type="match status" value="1"/>
</dbReference>
<evidence type="ECO:0000256" key="2">
    <source>
        <dbReference type="ARBA" id="ARBA00001971"/>
    </source>
</evidence>
<dbReference type="Gene3D" id="3.40.50.360">
    <property type="match status" value="1"/>
</dbReference>
<evidence type="ECO:0000256" key="4">
    <source>
        <dbReference type="ARBA" id="ARBA00010018"/>
    </source>
</evidence>
<dbReference type="Gene3D" id="1.10.630.10">
    <property type="entry name" value="Cytochrome P450"/>
    <property type="match status" value="1"/>
</dbReference>
<evidence type="ECO:0000256" key="3">
    <source>
        <dbReference type="ARBA" id="ARBA00001974"/>
    </source>
</evidence>
<keyword evidence="7" id="KW-0285">Flavoprotein</keyword>
<evidence type="ECO:0000256" key="11">
    <source>
        <dbReference type="ARBA" id="ARBA00022857"/>
    </source>
</evidence>
<dbReference type="InterPro" id="IPR017938">
    <property type="entry name" value="Riboflavin_synthase-like_b-brl"/>
</dbReference>
<keyword evidence="5" id="KW-0813">Transport</keyword>
<comment type="similarity">
    <text evidence="4">In the N-terminal section; belongs to the cytochrome P450 family.</text>
</comment>
<evidence type="ECO:0000256" key="15">
    <source>
        <dbReference type="PIRSR" id="PIRSR000209-1"/>
    </source>
</evidence>
<protein>
    <submittedName>
        <fullName evidence="18">Uncharacterized protein</fullName>
    </submittedName>
</protein>
<dbReference type="CDD" id="cd06206">
    <property type="entry name" value="bifunctional_CYPOR"/>
    <property type="match status" value="1"/>
</dbReference>
<dbReference type="Pfam" id="PF00067">
    <property type="entry name" value="p450"/>
    <property type="match status" value="1"/>
</dbReference>
<keyword evidence="6 15" id="KW-0349">Heme</keyword>
<dbReference type="Gene3D" id="3.40.50.80">
    <property type="entry name" value="Nucleotide-binding domain of ferredoxin-NADP reductase (FNR) module"/>
    <property type="match status" value="1"/>
</dbReference>
<dbReference type="InterPro" id="IPR003097">
    <property type="entry name" value="CysJ-like_FAD-binding"/>
</dbReference>
<dbReference type="InterPro" id="IPR017927">
    <property type="entry name" value="FAD-bd_FR_type"/>
</dbReference>
<evidence type="ECO:0000256" key="10">
    <source>
        <dbReference type="ARBA" id="ARBA00022827"/>
    </source>
</evidence>
<dbReference type="PROSITE" id="PS50902">
    <property type="entry name" value="FLAVODOXIN_LIKE"/>
    <property type="match status" value="1"/>
</dbReference>
<dbReference type="GO" id="GO:0050660">
    <property type="term" value="F:flavin adenine dinucleotide binding"/>
    <property type="evidence" value="ECO:0007669"/>
    <property type="project" value="TreeGrafter"/>
</dbReference>
<dbReference type="GO" id="GO:0005829">
    <property type="term" value="C:cytosol"/>
    <property type="evidence" value="ECO:0007669"/>
    <property type="project" value="TreeGrafter"/>
</dbReference>
<evidence type="ECO:0000259" key="16">
    <source>
        <dbReference type="PROSITE" id="PS50902"/>
    </source>
</evidence>
<evidence type="ECO:0000313" key="19">
    <source>
        <dbReference type="Proteomes" id="UP000663888"/>
    </source>
</evidence>
<evidence type="ECO:0000256" key="12">
    <source>
        <dbReference type="ARBA" id="ARBA00023002"/>
    </source>
</evidence>
<evidence type="ECO:0000256" key="9">
    <source>
        <dbReference type="ARBA" id="ARBA00022723"/>
    </source>
</evidence>
<dbReference type="Gene3D" id="1.20.990.10">
    <property type="entry name" value="NADPH-cytochrome p450 Reductase, Chain A, domain 3"/>
    <property type="match status" value="1"/>
</dbReference>
<evidence type="ECO:0000256" key="14">
    <source>
        <dbReference type="ARBA" id="ARBA00023033"/>
    </source>
</evidence>
<dbReference type="InterPro" id="IPR023173">
    <property type="entry name" value="NADPH_Cyt_P450_Rdtase_alpha"/>
</dbReference>
<feature type="binding site" description="axial binding residue" evidence="15">
    <location>
        <position position="410"/>
    </location>
    <ligand>
        <name>heme</name>
        <dbReference type="ChEBI" id="CHEBI:30413"/>
    </ligand>
    <ligandPart>
        <name>Fe</name>
        <dbReference type="ChEBI" id="CHEBI:18248"/>
    </ligandPart>
</feature>
<dbReference type="GO" id="GO:0003958">
    <property type="term" value="F:NADPH-hemoprotein reductase activity"/>
    <property type="evidence" value="ECO:0007669"/>
    <property type="project" value="InterPro"/>
</dbReference>
<dbReference type="FunFam" id="1.10.630.10:FF:000040">
    <property type="entry name" value="Bifunctional cytochrome P450/NADPH--P450 reductase"/>
    <property type="match status" value="1"/>
</dbReference>
<dbReference type="InterPro" id="IPR036396">
    <property type="entry name" value="Cyt_P450_sf"/>
</dbReference>
<evidence type="ECO:0000256" key="8">
    <source>
        <dbReference type="ARBA" id="ARBA00022643"/>
    </source>
</evidence>
<dbReference type="SUPFAM" id="SSF52343">
    <property type="entry name" value="Ferredoxin reductase-like, C-terminal NADP-linked domain"/>
    <property type="match status" value="1"/>
</dbReference>
<dbReference type="Pfam" id="PF00258">
    <property type="entry name" value="Flavodoxin_1"/>
    <property type="match status" value="1"/>
</dbReference>
<comment type="caution">
    <text evidence="18">The sequence shown here is derived from an EMBL/GenBank/DDBJ whole genome shotgun (WGS) entry which is preliminary data.</text>
</comment>
<dbReference type="InterPro" id="IPR023206">
    <property type="entry name" value="Bifunctional_P450_P450_red"/>
</dbReference>
<comment type="cofactor">
    <cofactor evidence="2 15">
        <name>heme</name>
        <dbReference type="ChEBI" id="CHEBI:30413"/>
    </cofactor>
</comment>
<dbReference type="PROSITE" id="PS00086">
    <property type="entry name" value="CYTOCHROME_P450"/>
    <property type="match status" value="1"/>
</dbReference>
<dbReference type="EMBL" id="CAJMWX010001125">
    <property type="protein sequence ID" value="CAE6469252.1"/>
    <property type="molecule type" value="Genomic_DNA"/>
</dbReference>
<dbReference type="InterPro" id="IPR039261">
    <property type="entry name" value="FNR_nucleotide-bd"/>
</dbReference>
<dbReference type="PROSITE" id="PS51384">
    <property type="entry name" value="FAD_FR"/>
    <property type="match status" value="1"/>
</dbReference>
<keyword evidence="11" id="KW-0521">NADP</keyword>
<dbReference type="SUPFAM" id="SSF48264">
    <property type="entry name" value="Cytochrome P450"/>
    <property type="match status" value="1"/>
</dbReference>
<dbReference type="GO" id="GO:0010181">
    <property type="term" value="F:FMN binding"/>
    <property type="evidence" value="ECO:0007669"/>
    <property type="project" value="InterPro"/>
</dbReference>
<dbReference type="PANTHER" id="PTHR19384">
    <property type="entry name" value="NITRIC OXIDE SYNTHASE-RELATED"/>
    <property type="match status" value="1"/>
</dbReference>
<evidence type="ECO:0000256" key="5">
    <source>
        <dbReference type="ARBA" id="ARBA00022448"/>
    </source>
</evidence>
<dbReference type="Pfam" id="PF00175">
    <property type="entry name" value="NAD_binding_1"/>
    <property type="match status" value="1"/>
</dbReference>
<dbReference type="InterPro" id="IPR029039">
    <property type="entry name" value="Flavoprotein-like_sf"/>
</dbReference>
<dbReference type="InterPro" id="IPR001128">
    <property type="entry name" value="Cyt_P450"/>
</dbReference>
<dbReference type="GO" id="GO:0070330">
    <property type="term" value="F:aromatase activity"/>
    <property type="evidence" value="ECO:0007669"/>
    <property type="project" value="InterPro"/>
</dbReference>
<dbReference type="PRINTS" id="PR00463">
    <property type="entry name" value="EP450I"/>
</dbReference>
<dbReference type="GO" id="GO:0020037">
    <property type="term" value="F:heme binding"/>
    <property type="evidence" value="ECO:0007669"/>
    <property type="project" value="InterPro"/>
</dbReference>
<keyword evidence="13 15" id="KW-0408">Iron</keyword>
<dbReference type="InterPro" id="IPR017972">
    <property type="entry name" value="Cyt_P450_CS"/>
</dbReference>
<keyword evidence="14" id="KW-0503">Monooxygenase</keyword>
<accession>A0A8H3BXW5</accession>
<dbReference type="InterPro" id="IPR008254">
    <property type="entry name" value="Flavodoxin/NO_synth"/>
</dbReference>
<dbReference type="GO" id="GO:0005506">
    <property type="term" value="F:iron ion binding"/>
    <property type="evidence" value="ECO:0007669"/>
    <property type="project" value="InterPro"/>
</dbReference>
<evidence type="ECO:0000313" key="18">
    <source>
        <dbReference type="EMBL" id="CAE6469252.1"/>
    </source>
</evidence>
<evidence type="ECO:0000256" key="7">
    <source>
        <dbReference type="ARBA" id="ARBA00022630"/>
    </source>
</evidence>
<dbReference type="PRINTS" id="PR00385">
    <property type="entry name" value="P450"/>
</dbReference>